<accession>A0ABX5P1N4</accession>
<evidence type="ECO:0000313" key="1">
    <source>
        <dbReference type="EMBL" id="PYD46728.1"/>
    </source>
</evidence>
<dbReference type="InterPro" id="IPR007577">
    <property type="entry name" value="GlycoTrfase_DXD_sugar-bd_CS"/>
</dbReference>
<organism evidence="1 2">
    <name type="scientific">Novacetimonas pomaceti</name>
    <dbReference type="NCBI Taxonomy" id="2021998"/>
    <lineage>
        <taxon>Bacteria</taxon>
        <taxon>Pseudomonadati</taxon>
        <taxon>Pseudomonadota</taxon>
        <taxon>Alphaproteobacteria</taxon>
        <taxon>Acetobacterales</taxon>
        <taxon>Acetobacteraceae</taxon>
        <taxon>Novacetimonas</taxon>
    </lineage>
</organism>
<dbReference type="SUPFAM" id="SSF53448">
    <property type="entry name" value="Nucleotide-diphospho-sugar transferases"/>
    <property type="match status" value="1"/>
</dbReference>
<dbReference type="InterPro" id="IPR029044">
    <property type="entry name" value="Nucleotide-diphossugar_trans"/>
</dbReference>
<gene>
    <name evidence="1" type="ORF">C3920_13650</name>
</gene>
<comment type="caution">
    <text evidence="1">The sequence shown here is derived from an EMBL/GenBank/DDBJ whole genome shotgun (WGS) entry which is preliminary data.</text>
</comment>
<dbReference type="EMBL" id="PRCW01000114">
    <property type="protein sequence ID" value="PYD46728.1"/>
    <property type="molecule type" value="Genomic_DNA"/>
</dbReference>
<dbReference type="Proteomes" id="UP000248116">
    <property type="component" value="Unassembled WGS sequence"/>
</dbReference>
<keyword evidence="2" id="KW-1185">Reference proteome</keyword>
<dbReference type="Pfam" id="PF04488">
    <property type="entry name" value="Gly_transf_sug"/>
    <property type="match status" value="1"/>
</dbReference>
<proteinExistence type="predicted"/>
<sequence>MLFTYWTHPEEKTPPSWDEWKDAYPYYKIFGDDEVLEIMNDEELKFYYTKITLPAAKSDIARLVLLREFGGLYMDAHTCPARMVDLVHTLDYSNSYEMTLFGKKWEFKYPNDFNLMNTVILCRKNSNLLDLLLGLIRENLKKQYEKEKAAGGYADYDIHFVTGTYCFVSIFFDESPYPPKLKEKFIGRVNVDMLERADSAGFHIYKNYTYRKEKSHWSERQKVESLFRDCLKSSA</sequence>
<name>A0ABX5P1N4_9PROT</name>
<evidence type="ECO:0000313" key="2">
    <source>
        <dbReference type="Proteomes" id="UP000248116"/>
    </source>
</evidence>
<dbReference type="RefSeq" id="WP_110560763.1">
    <property type="nucleotide sequence ID" value="NZ_PRCW01000114.1"/>
</dbReference>
<protein>
    <submittedName>
        <fullName evidence="1">Uncharacterized protein</fullName>
    </submittedName>
</protein>
<dbReference type="Gene3D" id="3.90.550.20">
    <property type="match status" value="1"/>
</dbReference>
<reference evidence="1 2" key="1">
    <citation type="submission" date="2018-02" db="EMBL/GenBank/DDBJ databases">
        <authorList>
            <person name="Skraban J."/>
            <person name="Trcek J."/>
        </authorList>
    </citation>
    <scope>NUCLEOTIDE SEQUENCE [LARGE SCALE GENOMIC DNA]</scope>
    <source>
        <strain evidence="1 2">AV446</strain>
    </source>
</reference>